<proteinExistence type="inferred from homology"/>
<evidence type="ECO:0000256" key="1">
    <source>
        <dbReference type="ARBA" id="ARBA00004141"/>
    </source>
</evidence>
<evidence type="ECO:0000256" key="8">
    <source>
        <dbReference type="ARBA" id="ARBA00022801"/>
    </source>
</evidence>
<keyword evidence="15" id="KW-0732">Signal</keyword>
<gene>
    <name evidence="17" type="ORF">HJC23_004712</name>
</gene>
<dbReference type="AlphaFoldDB" id="A0ABD3PSW3"/>
<reference evidence="17 18" key="1">
    <citation type="journal article" date="2020" name="G3 (Bethesda)">
        <title>Improved Reference Genome for Cyclotella cryptica CCMP332, a Model for Cell Wall Morphogenesis, Salinity Adaptation, and Lipid Production in Diatoms (Bacillariophyta).</title>
        <authorList>
            <person name="Roberts W.R."/>
            <person name="Downey K.M."/>
            <person name="Ruck E.C."/>
            <person name="Traller J.C."/>
            <person name="Alverson A.J."/>
        </authorList>
    </citation>
    <scope>NUCLEOTIDE SEQUENCE [LARGE SCALE GENOMIC DNA]</scope>
    <source>
        <strain evidence="17 18">CCMP332</strain>
    </source>
</reference>
<dbReference type="GO" id="GO:0008233">
    <property type="term" value="F:peptidase activity"/>
    <property type="evidence" value="ECO:0007669"/>
    <property type="project" value="UniProtKB-KW"/>
</dbReference>
<evidence type="ECO:0000256" key="12">
    <source>
        <dbReference type="SAM" id="Coils"/>
    </source>
</evidence>
<dbReference type="InterPro" id="IPR008915">
    <property type="entry name" value="Peptidase_M50"/>
</dbReference>
<keyword evidence="5" id="KW-0934">Plastid</keyword>
<dbReference type="PANTHER" id="PTHR31412">
    <property type="entry name" value="ZINC METALLOPROTEASE EGY1"/>
    <property type="match status" value="1"/>
</dbReference>
<feature type="region of interest" description="Disordered" evidence="13">
    <location>
        <begin position="69"/>
        <end position="96"/>
    </location>
</feature>
<feature type="domain" description="Peptidase M50" evidence="16">
    <location>
        <begin position="619"/>
        <end position="807"/>
    </location>
</feature>
<comment type="subcellular location">
    <subcellularLocation>
        <location evidence="1">Membrane</location>
        <topology evidence="1">Multi-pass membrane protein</topology>
    </subcellularLocation>
    <subcellularLocation>
        <location evidence="2">Plastid</location>
        <location evidence="2">Chloroplast</location>
    </subcellularLocation>
</comment>
<accession>A0ABD3PSW3</accession>
<feature type="signal peptide" evidence="15">
    <location>
        <begin position="1"/>
        <end position="20"/>
    </location>
</feature>
<dbReference type="Pfam" id="PF02163">
    <property type="entry name" value="Peptidase_M50"/>
    <property type="match status" value="1"/>
</dbReference>
<evidence type="ECO:0000256" key="4">
    <source>
        <dbReference type="ARBA" id="ARBA00022528"/>
    </source>
</evidence>
<dbReference type="InterPro" id="IPR044838">
    <property type="entry name" value="EGY1-like"/>
</dbReference>
<feature type="transmembrane region" description="Helical" evidence="14">
    <location>
        <begin position="674"/>
        <end position="698"/>
    </location>
</feature>
<evidence type="ECO:0000256" key="7">
    <source>
        <dbReference type="ARBA" id="ARBA00022692"/>
    </source>
</evidence>
<evidence type="ECO:0000256" key="6">
    <source>
        <dbReference type="ARBA" id="ARBA00022670"/>
    </source>
</evidence>
<dbReference type="GO" id="GO:0016020">
    <property type="term" value="C:membrane"/>
    <property type="evidence" value="ECO:0007669"/>
    <property type="project" value="UniProtKB-SubCell"/>
</dbReference>
<keyword evidence="8" id="KW-0378">Hydrolase</keyword>
<dbReference type="PROSITE" id="PS51257">
    <property type="entry name" value="PROKAR_LIPOPROTEIN"/>
    <property type="match status" value="1"/>
</dbReference>
<evidence type="ECO:0000259" key="16">
    <source>
        <dbReference type="Pfam" id="PF02163"/>
    </source>
</evidence>
<feature type="region of interest" description="Disordered" evidence="13">
    <location>
        <begin position="399"/>
        <end position="421"/>
    </location>
</feature>
<evidence type="ECO:0000256" key="15">
    <source>
        <dbReference type="SAM" id="SignalP"/>
    </source>
</evidence>
<feature type="transmembrane region" description="Helical" evidence="14">
    <location>
        <begin position="799"/>
        <end position="825"/>
    </location>
</feature>
<dbReference type="GO" id="GO:0009507">
    <property type="term" value="C:chloroplast"/>
    <property type="evidence" value="ECO:0007669"/>
    <property type="project" value="UniProtKB-SubCell"/>
</dbReference>
<comment type="caution">
    <text evidence="17">The sequence shown here is derived from an EMBL/GenBank/DDBJ whole genome shotgun (WGS) entry which is preliminary data.</text>
</comment>
<comment type="similarity">
    <text evidence="3">Belongs to the peptidase M50B family.</text>
</comment>
<evidence type="ECO:0000256" key="5">
    <source>
        <dbReference type="ARBA" id="ARBA00022640"/>
    </source>
</evidence>
<keyword evidence="10 14" id="KW-1133">Transmembrane helix</keyword>
<feature type="coiled-coil region" evidence="12">
    <location>
        <begin position="122"/>
        <end position="161"/>
    </location>
</feature>
<feature type="transmembrane region" description="Helical" evidence="14">
    <location>
        <begin position="845"/>
        <end position="863"/>
    </location>
</feature>
<name>A0ABD3PSW3_9STRA</name>
<dbReference type="EMBL" id="JABMIG020000122">
    <property type="protein sequence ID" value="KAL3790811.1"/>
    <property type="molecule type" value="Genomic_DNA"/>
</dbReference>
<evidence type="ECO:0000256" key="9">
    <source>
        <dbReference type="ARBA" id="ARBA00022946"/>
    </source>
</evidence>
<feature type="chain" id="PRO_5044805986" description="Peptidase M50 domain-containing protein" evidence="15">
    <location>
        <begin position="21"/>
        <end position="1015"/>
    </location>
</feature>
<dbReference type="PANTHER" id="PTHR31412:SF0">
    <property type="entry name" value="ZINC METALLOPROTEASE EGY1, CHLOROPLASTIC-RELATED"/>
    <property type="match status" value="1"/>
</dbReference>
<keyword evidence="4" id="KW-0150">Chloroplast</keyword>
<evidence type="ECO:0000256" key="10">
    <source>
        <dbReference type="ARBA" id="ARBA00022989"/>
    </source>
</evidence>
<organism evidence="17 18">
    <name type="scientific">Cyclotella cryptica</name>
    <dbReference type="NCBI Taxonomy" id="29204"/>
    <lineage>
        <taxon>Eukaryota</taxon>
        <taxon>Sar</taxon>
        <taxon>Stramenopiles</taxon>
        <taxon>Ochrophyta</taxon>
        <taxon>Bacillariophyta</taxon>
        <taxon>Coscinodiscophyceae</taxon>
        <taxon>Thalassiosirophycidae</taxon>
        <taxon>Stephanodiscales</taxon>
        <taxon>Stephanodiscaceae</taxon>
        <taxon>Cyclotella</taxon>
    </lineage>
</organism>
<evidence type="ECO:0000256" key="11">
    <source>
        <dbReference type="ARBA" id="ARBA00023136"/>
    </source>
</evidence>
<evidence type="ECO:0000256" key="3">
    <source>
        <dbReference type="ARBA" id="ARBA00007931"/>
    </source>
</evidence>
<evidence type="ECO:0000256" key="14">
    <source>
        <dbReference type="SAM" id="Phobius"/>
    </source>
</evidence>
<feature type="transmembrane region" description="Helical" evidence="14">
    <location>
        <begin position="757"/>
        <end position="778"/>
    </location>
</feature>
<keyword evidence="11 14" id="KW-0472">Membrane</keyword>
<evidence type="ECO:0000256" key="2">
    <source>
        <dbReference type="ARBA" id="ARBA00004229"/>
    </source>
</evidence>
<keyword evidence="7 14" id="KW-0812">Transmembrane</keyword>
<evidence type="ECO:0000313" key="18">
    <source>
        <dbReference type="Proteomes" id="UP001516023"/>
    </source>
</evidence>
<protein>
    <recommendedName>
        <fullName evidence="16">Peptidase M50 domain-containing protein</fullName>
    </recommendedName>
</protein>
<keyword evidence="18" id="KW-1185">Reference proteome</keyword>
<keyword evidence="6" id="KW-0645">Protease</keyword>
<feature type="compositionally biased region" description="Polar residues" evidence="13">
    <location>
        <begin position="79"/>
        <end position="96"/>
    </location>
</feature>
<feature type="transmembrane region" description="Helical" evidence="14">
    <location>
        <begin position="562"/>
        <end position="584"/>
    </location>
</feature>
<feature type="compositionally biased region" description="Basic and acidic residues" evidence="13">
    <location>
        <begin position="399"/>
        <end position="413"/>
    </location>
</feature>
<keyword evidence="12" id="KW-0175">Coiled coil</keyword>
<sequence length="1015" mass="110126">MNRHQRAGLLLATYAISTSCAFLSPVSHQSLQLRTGGDINFSMSSQQQKQHRGDVSLGLLGDLFKKLKKQGNDEGASESDPNSASEQPSDNVGNTAEAGIQNNAFTNEVNLVNEEESALSQAQKLRAQAARIRLEAEKSQVELTLEKISKLNSKLEHMKSQETVDTKEQRELEDALLALKNQLVTNENGEIKFAQPVVAASTSSATNIHGMETFSSPKSSSSLSEIKADSAVKKNNLSAEELQEIAQKYDEAPEFLRILIAKVAGFGFDETTSGAIDRLNSTDIIQQLYKDESQLKDLSSDSFIKTETENAREMLERAYEKSTSLEDMEAPAPTKEQIAAKMQDLQQVPIFFKDFVSGGKNDTQIAIDLLKEEWRREQDKRGGKQSGFFSLFGEDTKREDKGEIGRDGERMDLENGGTFSRMFRDDESMDEASYRQSDVSLLMESTFPSSTRKEGEAPSERQVNAFVNDVLAPTRSFVPSGNPIPVSGGWIIRGKNECRTGDELIEKLDKRIVTDARLREKISFFVIKDPFPNPEEQMLDPLNWPQVIFVAGPNIARDPRPLIGTIISAVGISTTWYASIYPFLTNTKLFDRAEEAMTLADAGMRVDLSWLSDKSIPLFLAFMALQTTHELAHLAVAKSKNFEVTVPTLVPSVISGITGSITSLKTSPKNKSDLLTFSVAGPLTGMICSLILEVYGLVLTASADFESLQNFPGLPLALLRQSSLGGGVIDLVLGNGILNIPDSAQGAQMLASTVIPLHPFAIAGFVSLLVNALALVPVGRTDGGRIAMSLFGRSGSQAITLASLTVLFVLGLSGSDLMLFYFGFVVLGQSELEIPMRNEVDDVDFPGVTLASLAGFLMILSLVPMPDNANISTADPCTTLEKLRPKNARLILPPSVLPIGSKLSAFVKSPLKPAIAKGCSWIMDIAGSGVFKSPSPNKYSIIPAPSVDERNRLAGTEGNRSRDATSIKAVISNPRYSNPSEAIRPSIGPAIEKSNNALKFFGGDLIGVIAPVKPS</sequence>
<evidence type="ECO:0000313" key="17">
    <source>
        <dbReference type="EMBL" id="KAL3790811.1"/>
    </source>
</evidence>
<evidence type="ECO:0000256" key="13">
    <source>
        <dbReference type="SAM" id="MobiDB-lite"/>
    </source>
</evidence>
<dbReference type="GO" id="GO:0006508">
    <property type="term" value="P:proteolysis"/>
    <property type="evidence" value="ECO:0007669"/>
    <property type="project" value="UniProtKB-KW"/>
</dbReference>
<keyword evidence="9" id="KW-0809">Transit peptide</keyword>
<dbReference type="Proteomes" id="UP001516023">
    <property type="component" value="Unassembled WGS sequence"/>
</dbReference>